<dbReference type="KEGG" id="euz:DVS28_b0159"/>
<protein>
    <submittedName>
        <fullName evidence="1">Uncharacterized protein</fullName>
    </submittedName>
</protein>
<evidence type="ECO:0000313" key="2">
    <source>
        <dbReference type="Proteomes" id="UP000264006"/>
    </source>
</evidence>
<keyword evidence="1" id="KW-0614">Plasmid</keyword>
<name>A0A346Y632_9ACTN</name>
<proteinExistence type="predicted"/>
<organism evidence="1 2">
    <name type="scientific">Euzebya pacifica</name>
    <dbReference type="NCBI Taxonomy" id="1608957"/>
    <lineage>
        <taxon>Bacteria</taxon>
        <taxon>Bacillati</taxon>
        <taxon>Actinomycetota</taxon>
        <taxon>Nitriliruptoria</taxon>
        <taxon>Euzebyales</taxon>
    </lineage>
</organism>
<geneLocation type="plasmid" evidence="2">
    <name>pedy32-46i</name>
</geneLocation>
<keyword evidence="2" id="KW-1185">Reference proteome</keyword>
<sequence>MATTTSDTVGVPALRRRSGGRVHLRRGLTETTWCGALTWTAGDTDLDLTPVAHTTGPDVCGTCSRLRSAPSRRARRTR</sequence>
<evidence type="ECO:0000313" key="1">
    <source>
        <dbReference type="EMBL" id="AXV09929.1"/>
    </source>
</evidence>
<dbReference type="Proteomes" id="UP000264006">
    <property type="component" value="Plasmid pEDY32-46I"/>
</dbReference>
<gene>
    <name evidence="1" type="ORF">DVS28_b0159</name>
</gene>
<dbReference type="EMBL" id="CP031166">
    <property type="protein sequence ID" value="AXV09929.1"/>
    <property type="molecule type" value="Genomic_DNA"/>
</dbReference>
<reference evidence="1 2" key="1">
    <citation type="submission" date="2018-09" db="EMBL/GenBank/DDBJ databases">
        <title>Complete genome sequence of Euzebya sp. DY32-46 isolated from seawater of Pacific Ocean.</title>
        <authorList>
            <person name="Xu L."/>
            <person name="Wu Y.-H."/>
            <person name="Xu X.-W."/>
        </authorList>
    </citation>
    <scope>NUCLEOTIDE SEQUENCE [LARGE SCALE GENOMIC DNA]</scope>
    <source>
        <strain evidence="1 2">DY32-46</strain>
        <plasmid evidence="2">pedy32-46i</plasmid>
    </source>
</reference>
<dbReference type="AlphaFoldDB" id="A0A346Y632"/>
<accession>A0A346Y632</accession>
<dbReference type="RefSeq" id="WP_114594533.1">
    <property type="nucleotide sequence ID" value="NZ_CP031166.1"/>
</dbReference>